<dbReference type="GeneID" id="71982543"/>
<evidence type="ECO:0000256" key="1">
    <source>
        <dbReference type="SAM" id="MobiDB-lite"/>
    </source>
</evidence>
<reference evidence="2" key="1">
    <citation type="submission" date="2021-12" db="EMBL/GenBank/DDBJ databases">
        <authorList>
            <person name="Zaccaron A."/>
            <person name="Stergiopoulos I."/>
        </authorList>
    </citation>
    <scope>NUCLEOTIDE SEQUENCE</scope>
    <source>
        <strain evidence="2">Race5_Kim</strain>
    </source>
</reference>
<evidence type="ECO:0000313" key="3">
    <source>
        <dbReference type="Proteomes" id="UP000756132"/>
    </source>
</evidence>
<sequence length="343" mass="39405">MDLVTKGSEVPHHWITNRSPQPTNNHRLAPLTISNHTNKLTDPREHAINAQRGLTNRLFKLGDFKLGDILSIPYAHTALDSNASANNGRKFVQGKDALVMSERHLAMAVHPYETRRVKVFILETHQGQGPCGKSEEIKQHTYMLRDTTPDPRFRNMVANEPIEVTMDDAKKPIGIHPSLDITNYHIVDMDEVISWVRKVKRADAERLLQAHNDAQAKADQDERTRQGLNDGKPTDLEGVKAEERKLQVARRRIKELNDERRDLVDENYDLRRNTRRLQDSMSRLERESEREIDQLRSRNDIYRDENDWHVLSVTVCRLERKMTRLGLGSVLGGVANADTHDTS</sequence>
<name>A0A9Q8LAD1_PASFU</name>
<gene>
    <name evidence="2" type="ORF">CLAFUR5_02665</name>
</gene>
<feature type="compositionally biased region" description="Basic and acidic residues" evidence="1">
    <location>
        <begin position="211"/>
        <end position="225"/>
    </location>
</feature>
<dbReference type="EMBL" id="CP090164">
    <property type="protein sequence ID" value="UJO13851.1"/>
    <property type="molecule type" value="Genomic_DNA"/>
</dbReference>
<accession>A0A9Q8LAD1</accession>
<feature type="compositionally biased region" description="Polar residues" evidence="1">
    <location>
        <begin position="16"/>
        <end position="25"/>
    </location>
</feature>
<proteinExistence type="predicted"/>
<keyword evidence="3" id="KW-1185">Reference proteome</keyword>
<dbReference type="Proteomes" id="UP000756132">
    <property type="component" value="Chromosome 2"/>
</dbReference>
<organism evidence="2 3">
    <name type="scientific">Passalora fulva</name>
    <name type="common">Tomato leaf mold</name>
    <name type="synonym">Cladosporium fulvum</name>
    <dbReference type="NCBI Taxonomy" id="5499"/>
    <lineage>
        <taxon>Eukaryota</taxon>
        <taxon>Fungi</taxon>
        <taxon>Dikarya</taxon>
        <taxon>Ascomycota</taxon>
        <taxon>Pezizomycotina</taxon>
        <taxon>Dothideomycetes</taxon>
        <taxon>Dothideomycetidae</taxon>
        <taxon>Mycosphaerellales</taxon>
        <taxon>Mycosphaerellaceae</taxon>
        <taxon>Fulvia</taxon>
    </lineage>
</organism>
<reference evidence="2" key="2">
    <citation type="journal article" date="2022" name="Microb. Genom.">
        <title>A chromosome-scale genome assembly of the tomato pathogen Cladosporium fulvum reveals a compartmentalized genome architecture and the presence of a dispensable chromosome.</title>
        <authorList>
            <person name="Zaccaron A.Z."/>
            <person name="Chen L.H."/>
            <person name="Samaras A."/>
            <person name="Stergiopoulos I."/>
        </authorList>
    </citation>
    <scope>NUCLEOTIDE SEQUENCE</scope>
    <source>
        <strain evidence="2">Race5_Kim</strain>
    </source>
</reference>
<protein>
    <submittedName>
        <fullName evidence="2">Uncharacterized protein</fullName>
    </submittedName>
</protein>
<dbReference type="AlphaFoldDB" id="A0A9Q8LAD1"/>
<feature type="region of interest" description="Disordered" evidence="1">
    <location>
        <begin position="211"/>
        <end position="239"/>
    </location>
</feature>
<feature type="region of interest" description="Disordered" evidence="1">
    <location>
        <begin position="1"/>
        <end position="25"/>
    </location>
</feature>
<evidence type="ECO:0000313" key="2">
    <source>
        <dbReference type="EMBL" id="UJO13851.1"/>
    </source>
</evidence>
<dbReference type="KEGG" id="ffu:CLAFUR5_02665"/>
<dbReference type="RefSeq" id="XP_047758217.1">
    <property type="nucleotide sequence ID" value="XM_047901813.1"/>
</dbReference>